<protein>
    <recommendedName>
        <fullName evidence="3">Serine/threonine kinase</fullName>
    </recommendedName>
</protein>
<evidence type="ECO:0000313" key="1">
    <source>
        <dbReference type="EMBL" id="AZU97303.1"/>
    </source>
</evidence>
<name>A0A3Q9R513_9CAUD</name>
<sequence length="239" mass="27355">MSEKLGSQSEADEIFGFVVKWLSWKEMENNNYYARRAFEWHAEEMAAWEDEQKRIAAGEYVYWPMEKPHRLVVSYPYGPNVEEPQMPEGWKYLAAGVSRRAYLSPTGVVYKVQKDPGSDYQGNKGEHETAERVRKSGSVRGAYIPRTSLYKVPGSWVIALEYMPGIRGDHHWDSCRSTSYYGEDTGRKCTCMFPGAVRCSARIKSELRNKLGLSDLHSENVLWVPSQRVWAVVDLGLAN</sequence>
<organism evidence="1 2">
    <name type="scientific">Streptomyces phage Gilson</name>
    <dbReference type="NCBI Taxonomy" id="2488789"/>
    <lineage>
        <taxon>Viruses</taxon>
        <taxon>Duplodnaviria</taxon>
        <taxon>Heunggongvirae</taxon>
        <taxon>Uroviricota</taxon>
        <taxon>Caudoviricetes</taxon>
        <taxon>Stanwilliamsviridae</taxon>
        <taxon>Loccivirinae</taxon>
        <taxon>Gilsonvirus</taxon>
        <taxon>Gilsonvirus gilson</taxon>
    </lineage>
</organism>
<gene>
    <name evidence="1" type="primary">258</name>
    <name evidence="1" type="ORF">SEA_GILSON_258</name>
</gene>
<evidence type="ECO:0000313" key="2">
    <source>
        <dbReference type="Proteomes" id="UP000284334"/>
    </source>
</evidence>
<evidence type="ECO:0008006" key="3">
    <source>
        <dbReference type="Google" id="ProtNLM"/>
    </source>
</evidence>
<dbReference type="EMBL" id="MK061412">
    <property type="protein sequence ID" value="AZU97303.1"/>
    <property type="molecule type" value="Genomic_DNA"/>
</dbReference>
<keyword evidence="2" id="KW-1185">Reference proteome</keyword>
<accession>A0A3Q9R513</accession>
<dbReference type="RefSeq" id="YP_009842688.1">
    <property type="nucleotide sequence ID" value="NC_048742.1"/>
</dbReference>
<dbReference type="GeneID" id="55612948"/>
<dbReference type="Proteomes" id="UP000284334">
    <property type="component" value="Segment"/>
</dbReference>
<proteinExistence type="predicted"/>
<dbReference type="KEGG" id="vg:55612948"/>
<reference evidence="1 2" key="1">
    <citation type="submission" date="2018-10" db="EMBL/GenBank/DDBJ databases">
        <authorList>
            <person name="Soria N.A."/>
            <person name="Batley M.G."/>
            <person name="Hanafy A."/>
            <person name="Singh N."/>
            <person name="Shaffer C.D."/>
            <person name="Weston-Hafer K.A."/>
            <person name="Russell D.A."/>
            <person name="Pope W.H."/>
            <person name="Jacobs-Sera D."/>
            <person name="Hendrix R.W."/>
            <person name="Hatfull G.F."/>
        </authorList>
    </citation>
    <scope>NUCLEOTIDE SEQUENCE [LARGE SCALE GENOMIC DNA]</scope>
</reference>